<dbReference type="Proteomes" id="UP000887564">
    <property type="component" value="Unplaced"/>
</dbReference>
<accession>A0A914RLQ3</accession>
<dbReference type="Gene3D" id="3.40.30.10">
    <property type="entry name" value="Glutaredoxin"/>
    <property type="match status" value="1"/>
</dbReference>
<proteinExistence type="inferred from homology"/>
<dbReference type="AlphaFoldDB" id="A0A914RLQ3"/>
<sequence>LKLFRSGKPTEYGGGRDAASIVAWLKKKTGPAAKTLSTGDDVKDFQDSADVVVIGYFKVSGVVLPAFWEYFALLYMAV</sequence>
<evidence type="ECO:0000313" key="2">
    <source>
        <dbReference type="Proteomes" id="UP000887564"/>
    </source>
</evidence>
<dbReference type="PANTHER" id="PTHR18929">
    <property type="entry name" value="PROTEIN DISULFIDE ISOMERASE"/>
    <property type="match status" value="1"/>
</dbReference>
<dbReference type="PANTHER" id="PTHR18929:SF240">
    <property type="entry name" value="PROTEIN DISULFIDE-ISOMERASE"/>
    <property type="match status" value="1"/>
</dbReference>
<name>A0A914RLQ3_PAREQ</name>
<dbReference type="WBParaSite" id="PEQ_0000743401-mRNA-1">
    <property type="protein sequence ID" value="PEQ_0000743401-mRNA-1"/>
    <property type="gene ID" value="PEQ_0000743401"/>
</dbReference>
<dbReference type="GO" id="GO:0006457">
    <property type="term" value="P:protein folding"/>
    <property type="evidence" value="ECO:0007669"/>
    <property type="project" value="TreeGrafter"/>
</dbReference>
<comment type="similarity">
    <text evidence="1">Belongs to the protein disulfide isomerase family.</text>
</comment>
<dbReference type="GO" id="GO:0003756">
    <property type="term" value="F:protein disulfide isomerase activity"/>
    <property type="evidence" value="ECO:0007669"/>
    <property type="project" value="TreeGrafter"/>
</dbReference>
<evidence type="ECO:0000256" key="1">
    <source>
        <dbReference type="ARBA" id="ARBA00006347"/>
    </source>
</evidence>
<reference evidence="3" key="1">
    <citation type="submission" date="2022-11" db="UniProtKB">
        <authorList>
            <consortium name="WormBaseParasite"/>
        </authorList>
    </citation>
    <scope>IDENTIFICATION</scope>
</reference>
<dbReference type="GO" id="GO:0034976">
    <property type="term" value="P:response to endoplasmic reticulum stress"/>
    <property type="evidence" value="ECO:0007669"/>
    <property type="project" value="TreeGrafter"/>
</dbReference>
<organism evidence="2 3">
    <name type="scientific">Parascaris equorum</name>
    <name type="common">Equine roundworm</name>
    <dbReference type="NCBI Taxonomy" id="6256"/>
    <lineage>
        <taxon>Eukaryota</taxon>
        <taxon>Metazoa</taxon>
        <taxon>Ecdysozoa</taxon>
        <taxon>Nematoda</taxon>
        <taxon>Chromadorea</taxon>
        <taxon>Rhabditida</taxon>
        <taxon>Spirurina</taxon>
        <taxon>Ascaridomorpha</taxon>
        <taxon>Ascaridoidea</taxon>
        <taxon>Ascarididae</taxon>
        <taxon>Parascaris</taxon>
    </lineage>
</organism>
<protein>
    <submittedName>
        <fullName evidence="3">Uncharacterized protein</fullName>
    </submittedName>
</protein>
<dbReference type="GO" id="GO:0005783">
    <property type="term" value="C:endoplasmic reticulum"/>
    <property type="evidence" value="ECO:0007669"/>
    <property type="project" value="TreeGrafter"/>
</dbReference>
<evidence type="ECO:0000313" key="3">
    <source>
        <dbReference type="WBParaSite" id="PEQ_0000743401-mRNA-1"/>
    </source>
</evidence>
<keyword evidence="2" id="KW-1185">Reference proteome</keyword>